<evidence type="ECO:0000256" key="1">
    <source>
        <dbReference type="ARBA" id="ARBA00022737"/>
    </source>
</evidence>
<dbReference type="InterPro" id="IPR027417">
    <property type="entry name" value="P-loop_NTPase"/>
</dbReference>
<dbReference type="InterPro" id="IPR056693">
    <property type="entry name" value="DUF7791"/>
</dbReference>
<feature type="domain" description="Nephrocystin 3-like N-terminal" evidence="2">
    <location>
        <begin position="150"/>
        <end position="334"/>
    </location>
</feature>
<proteinExistence type="predicted"/>
<organism evidence="4 5">
    <name type="scientific">Trichoderma lentiforme</name>
    <dbReference type="NCBI Taxonomy" id="1567552"/>
    <lineage>
        <taxon>Eukaryota</taxon>
        <taxon>Fungi</taxon>
        <taxon>Dikarya</taxon>
        <taxon>Ascomycota</taxon>
        <taxon>Pezizomycotina</taxon>
        <taxon>Sordariomycetes</taxon>
        <taxon>Hypocreomycetidae</taxon>
        <taxon>Hypocreales</taxon>
        <taxon>Hypocreaceae</taxon>
        <taxon>Trichoderma</taxon>
    </lineage>
</organism>
<dbReference type="PANTHER" id="PTHR10039">
    <property type="entry name" value="AMELOGENIN"/>
    <property type="match status" value="1"/>
</dbReference>
<feature type="domain" description="DUF7791" evidence="3">
    <location>
        <begin position="443"/>
        <end position="574"/>
    </location>
</feature>
<comment type="caution">
    <text evidence="4">The sequence shown here is derived from an EMBL/GenBank/DDBJ whole genome shotgun (WGS) entry which is preliminary data.</text>
</comment>
<accession>A0A9P4X839</accession>
<evidence type="ECO:0008006" key="6">
    <source>
        <dbReference type="Google" id="ProtNLM"/>
    </source>
</evidence>
<dbReference type="InterPro" id="IPR056884">
    <property type="entry name" value="NPHP3-like_N"/>
</dbReference>
<dbReference type="Pfam" id="PF24883">
    <property type="entry name" value="NPHP3_N"/>
    <property type="match status" value="1"/>
</dbReference>
<dbReference type="Proteomes" id="UP000801864">
    <property type="component" value="Unassembled WGS sequence"/>
</dbReference>
<evidence type="ECO:0000259" key="3">
    <source>
        <dbReference type="Pfam" id="PF25053"/>
    </source>
</evidence>
<dbReference type="SUPFAM" id="SSF52540">
    <property type="entry name" value="P-loop containing nucleoside triphosphate hydrolases"/>
    <property type="match status" value="1"/>
</dbReference>
<name>A0A9P4X839_9HYPO</name>
<evidence type="ECO:0000259" key="2">
    <source>
        <dbReference type="Pfam" id="PF24883"/>
    </source>
</evidence>
<keyword evidence="1" id="KW-0677">Repeat</keyword>
<evidence type="ECO:0000313" key="5">
    <source>
        <dbReference type="Proteomes" id="UP000801864"/>
    </source>
</evidence>
<keyword evidence="5" id="KW-1185">Reference proteome</keyword>
<sequence>MHFSNQLSKLIELLESAEELSMNNHQTSAQVQSPEDHVKQSGTAISIMGDEETTRLRNALQPLVKPGNGPISLKQLAKDMMDCLQMGSAATDAIREELINLLWEKDWKLNAFMVSTGIDANMTGHAIATGIHFSTIQTREDSIPKSFESTYSWIFQDDMPTQNSFPKWLDDDSKKVYWITGKPGSGKSTIMKMILNQKYLRNRLSESLGTLRLLLIKYYAWLSGQTLQKSIEGLKRTIIFQALEQYPDLAVELTPRRWAFCQVLRSTSGLPKWDTWEVDESFETLLSSCGKTIKLALFIDGLDELDTPPLEVIDFIQHLTARCPNGLKICAASRPWPEFLDEFSEGPMLEMHLQTENDMKIFVSENFQKNKGFVEQRELNPEEISQLFTDIVQRANGVFLWVSIVVQHLSDYFSEGQSVFQARQILETLPTDISSLYDAIWASIRPHNLPDASYMIQVLRAFEGPLPWLTLWLIEESRFTTINSIVIPETHDKILAAQRSLKRKLAARTKCILEISEDGQSCFVDFIHRTARDWAAQPNVWQLICSKSSGRFDPYLYILKGEIIDLSRYPPRTRRHDLELLTGVLRRATQVRDIPENESEFVNYLNLTNERFELILKVYQDPKWKHGSTFNFNFKTKTFAKNYGKNFLEVAAHFALLPYIKAVACSNPSRLTENFSGGSLSLLQRAIYGSEENMESFIDAVSCDQRLATVKYLLDQDVYQWRDHMWNNGIRNLKRQIQGYSKDYPANSEYFSTVAFLLDKKESELSVKTRILTFFEEMNAMLDK</sequence>
<dbReference type="Pfam" id="PF25053">
    <property type="entry name" value="DUF7791"/>
    <property type="match status" value="1"/>
</dbReference>
<dbReference type="AlphaFoldDB" id="A0A9P4X839"/>
<reference evidence="4 5" key="1">
    <citation type="submission" date="2018-06" db="EMBL/GenBank/DDBJ databases">
        <title>Genome analysis of cellulolytic fungus Trichoderma lentiforme CFAM-422.</title>
        <authorList>
            <person name="Steindorff A.S."/>
            <person name="Formighieri E.F."/>
            <person name="Midorikawa G.E.O."/>
            <person name="Tamietti M.S."/>
            <person name="Ramos E.Z."/>
            <person name="Silva A.S."/>
            <person name="Bon E.P.S."/>
            <person name="Mendes T.D."/>
            <person name="Damaso M.C.T."/>
            <person name="Favaro L.C.L."/>
        </authorList>
    </citation>
    <scope>NUCLEOTIDE SEQUENCE [LARGE SCALE GENOMIC DNA]</scope>
    <source>
        <strain evidence="4 5">CFAM-422</strain>
    </source>
</reference>
<dbReference type="Gene3D" id="3.40.50.300">
    <property type="entry name" value="P-loop containing nucleotide triphosphate hydrolases"/>
    <property type="match status" value="1"/>
</dbReference>
<dbReference type="EMBL" id="QLNT01000020">
    <property type="protein sequence ID" value="KAF3063118.1"/>
    <property type="molecule type" value="Genomic_DNA"/>
</dbReference>
<dbReference type="PANTHER" id="PTHR10039:SF5">
    <property type="entry name" value="NACHT DOMAIN-CONTAINING PROTEIN"/>
    <property type="match status" value="1"/>
</dbReference>
<protein>
    <recommendedName>
        <fullName evidence="6">NACHT domain-containing protein</fullName>
    </recommendedName>
</protein>
<gene>
    <name evidence="4" type="ORF">CFAM422_010240</name>
</gene>
<evidence type="ECO:0000313" key="4">
    <source>
        <dbReference type="EMBL" id="KAF3063118.1"/>
    </source>
</evidence>